<dbReference type="Gene3D" id="3.40.50.2000">
    <property type="entry name" value="Glycogen Phosphorylase B"/>
    <property type="match status" value="2"/>
</dbReference>
<evidence type="ECO:0000313" key="3">
    <source>
        <dbReference type="EMBL" id="RVU32870.1"/>
    </source>
</evidence>
<dbReference type="PANTHER" id="PTHR45947:SF3">
    <property type="entry name" value="SULFOQUINOVOSYL TRANSFERASE SQD2"/>
    <property type="match status" value="1"/>
</dbReference>
<accession>A0A437QEC1</accession>
<name>A0A437QEC1_9GAMM</name>
<organism evidence="3 4">
    <name type="scientific">Neptunomonas marina</name>
    <dbReference type="NCBI Taxonomy" id="1815562"/>
    <lineage>
        <taxon>Bacteria</taxon>
        <taxon>Pseudomonadati</taxon>
        <taxon>Pseudomonadota</taxon>
        <taxon>Gammaproteobacteria</taxon>
        <taxon>Oceanospirillales</taxon>
        <taxon>Oceanospirillaceae</taxon>
        <taxon>Neptunomonas</taxon>
    </lineage>
</organism>
<feature type="domain" description="Glycosyltransferase subfamily 4-like N-terminal" evidence="2">
    <location>
        <begin position="526"/>
        <end position="688"/>
    </location>
</feature>
<dbReference type="InterPro" id="IPR050194">
    <property type="entry name" value="Glycosyltransferase_grp1"/>
</dbReference>
<dbReference type="InterPro" id="IPR016195">
    <property type="entry name" value="Pol/histidinol_Pase-like"/>
</dbReference>
<dbReference type="RefSeq" id="WP_127693038.1">
    <property type="nucleotide sequence ID" value="NZ_SACQ01000001.1"/>
</dbReference>
<proteinExistence type="predicted"/>
<dbReference type="AlphaFoldDB" id="A0A437QEC1"/>
<gene>
    <name evidence="3" type="ORF">EOE65_04225</name>
</gene>
<evidence type="ECO:0000259" key="2">
    <source>
        <dbReference type="Pfam" id="PF13439"/>
    </source>
</evidence>
<reference evidence="3 4" key="1">
    <citation type="submission" date="2019-01" db="EMBL/GenBank/DDBJ databases">
        <authorList>
            <person name="Chen W.-M."/>
        </authorList>
    </citation>
    <scope>NUCLEOTIDE SEQUENCE [LARGE SCALE GENOMIC DNA]</scope>
    <source>
        <strain evidence="3 4">HPM-16</strain>
    </source>
</reference>
<dbReference type="InterPro" id="IPR001296">
    <property type="entry name" value="Glyco_trans_1"/>
</dbReference>
<keyword evidence="3" id="KW-0808">Transferase</keyword>
<dbReference type="Proteomes" id="UP000282818">
    <property type="component" value="Unassembled WGS sequence"/>
</dbReference>
<dbReference type="SUPFAM" id="SSF89550">
    <property type="entry name" value="PHP domain-like"/>
    <property type="match status" value="1"/>
</dbReference>
<protein>
    <submittedName>
        <fullName evidence="3">Glycosyltransferase</fullName>
    </submittedName>
</protein>
<dbReference type="EMBL" id="SACQ01000001">
    <property type="protein sequence ID" value="RVU32870.1"/>
    <property type="molecule type" value="Genomic_DNA"/>
</dbReference>
<sequence length="894" mass="102016">MTGNSTFHTAIREAYEQFLEHASHRFPQQDTLRVDLHCHDHNSDIPDELWGRLLRLPETWLKTDQLVATLQRNHTDLITVTNHNNARSCWELLDKGHDILVGAEFTCHFPDSALSIHVLVYGFSPEQEGRLNQLRHNLYQFCGYLHEHQLPAVLPHPLFFYTHKSRPSLEILEKFAVLFKRFEVLNGQRGYWQNHLTERWVASLTPEKISDYSKKHGLNPEDFNVNPYEKSLTGGSDDHNGIFAGRTGSLLYVPDLAARRQDTPLSALALDALRAGHTMPYGEVGEEEKLTVTFLDYFAQVATHMDDPGLLRMLLHKGSLQDKVACFAISNAMQELKRHKYTLTFLRTFHDALHGKKPALLANLGVTKEFKPALKIIKHIAKTQRKEPDEFLNVIRNGIPELHNVVSGVLWRRLHQQLDQLPAQQIGDMSTNELIQRFELPTHMRTLFGGEPTKTNTQMTQLDLGKLFDSLTFPALASAVIAGASFAASQVIYSNREFLNELAGELGEGQHSQRILWLTDTFVDKNGVASALNTTLKAIQKHNYPIDILTCHPTLEPQAHLKVMRPVSHFQMRSLGEQTFYLPDLLELQRVFEHNGYDRIICSTEFLMGGLALFLKHAFSVPAHFYMHTDWLEFLSQTTQLAPAEIDRIRRMLRTFYQQFDGIFALNSDHGAWLSGPDMGINSDKIHLTAHWIPEAFGETTPFVREGRRPRLLFVGRISEEKGVMDLPLVYHRVKEQIPNIELWITGNGPALENLQAILPEAHYISWVEYERLPELYKQADLLLLPSRFDTFGCVVLEALSCELPVIAYNCKGPKDIIEHERCGYLVETPEEMAMRACAYLKDTQLQEVMRTAARARSDTYHVERIMRDLIAATGISDQATSPAYDLPDLRHAQ</sequence>
<dbReference type="InterPro" id="IPR028098">
    <property type="entry name" value="Glyco_trans_4-like_N"/>
</dbReference>
<dbReference type="Pfam" id="PF13439">
    <property type="entry name" value="Glyco_transf_4"/>
    <property type="match status" value="1"/>
</dbReference>
<dbReference type="Gene3D" id="3.20.20.140">
    <property type="entry name" value="Metal-dependent hydrolases"/>
    <property type="match status" value="1"/>
</dbReference>
<dbReference type="SUPFAM" id="SSF53756">
    <property type="entry name" value="UDP-Glycosyltransferase/glycogen phosphorylase"/>
    <property type="match status" value="1"/>
</dbReference>
<comment type="caution">
    <text evidence="3">The sequence shown here is derived from an EMBL/GenBank/DDBJ whole genome shotgun (WGS) entry which is preliminary data.</text>
</comment>
<evidence type="ECO:0000259" key="1">
    <source>
        <dbReference type="Pfam" id="PF00534"/>
    </source>
</evidence>
<feature type="domain" description="Glycosyl transferase family 1" evidence="1">
    <location>
        <begin position="707"/>
        <end position="856"/>
    </location>
</feature>
<dbReference type="GO" id="GO:0016757">
    <property type="term" value="F:glycosyltransferase activity"/>
    <property type="evidence" value="ECO:0007669"/>
    <property type="project" value="InterPro"/>
</dbReference>
<keyword evidence="4" id="KW-1185">Reference proteome</keyword>
<evidence type="ECO:0000313" key="4">
    <source>
        <dbReference type="Proteomes" id="UP000282818"/>
    </source>
</evidence>
<dbReference type="Pfam" id="PF00534">
    <property type="entry name" value="Glycos_transf_1"/>
    <property type="match status" value="1"/>
</dbReference>
<dbReference type="PANTHER" id="PTHR45947">
    <property type="entry name" value="SULFOQUINOVOSYL TRANSFERASE SQD2"/>
    <property type="match status" value="1"/>
</dbReference>